<evidence type="ECO:0000256" key="17">
    <source>
        <dbReference type="ARBA" id="ARBA00023140"/>
    </source>
</evidence>
<keyword evidence="6" id="KW-0813">Transport</keyword>
<comment type="subcellular location">
    <subcellularLocation>
        <location evidence="2">Peroxisome membrane</location>
        <topology evidence="2">Multi-pass membrane protein</topology>
    </subcellularLocation>
</comment>
<keyword evidence="12" id="KW-0833">Ubl conjugation pathway</keyword>
<name>A0A813XC18_9BILA</name>
<comment type="catalytic activity">
    <reaction evidence="1">
        <text>S-ubiquitinyl-[E2 ubiquitin-conjugating enzyme]-L-cysteine + [acceptor protein]-L-lysine = [E2 ubiquitin-conjugating enzyme]-L-cysteine + N(6)-ubiquitinyl-[acceptor protein]-L-lysine.</text>
        <dbReference type="EC" id="2.3.2.27"/>
    </reaction>
</comment>
<dbReference type="Pfam" id="PF04757">
    <property type="entry name" value="Pex2_Pex12"/>
    <property type="match status" value="1"/>
</dbReference>
<feature type="domain" description="RING-type" evidence="19">
    <location>
        <begin position="254"/>
        <end position="293"/>
    </location>
</feature>
<evidence type="ECO:0000313" key="23">
    <source>
        <dbReference type="EMBL" id="CAF3655241.1"/>
    </source>
</evidence>
<dbReference type="EMBL" id="CAJOBA010000216">
    <property type="protein sequence ID" value="CAF3514346.1"/>
    <property type="molecule type" value="Genomic_DNA"/>
</dbReference>
<keyword evidence="7" id="KW-0962">Peroxisome biogenesis</keyword>
<evidence type="ECO:0000256" key="2">
    <source>
        <dbReference type="ARBA" id="ARBA00004585"/>
    </source>
</evidence>
<evidence type="ECO:0000256" key="14">
    <source>
        <dbReference type="ARBA" id="ARBA00022927"/>
    </source>
</evidence>
<evidence type="ECO:0000256" key="11">
    <source>
        <dbReference type="ARBA" id="ARBA00022771"/>
    </source>
</evidence>
<evidence type="ECO:0000256" key="18">
    <source>
        <dbReference type="PROSITE-ProRule" id="PRU00175"/>
    </source>
</evidence>
<dbReference type="Gene3D" id="3.30.40.10">
    <property type="entry name" value="Zinc/RING finger domain, C3HC4 (zinc finger)"/>
    <property type="match status" value="1"/>
</dbReference>
<dbReference type="GO" id="GO:0008270">
    <property type="term" value="F:zinc ion binding"/>
    <property type="evidence" value="ECO:0007669"/>
    <property type="project" value="UniProtKB-KW"/>
</dbReference>
<gene>
    <name evidence="21" type="ORF">GPM918_LOCUS6934</name>
    <name evidence="20" type="ORF">OVA965_LOCUS1229</name>
    <name evidence="23" type="ORF">SRO942_LOCUS6934</name>
    <name evidence="22" type="ORF">TMI583_LOCUS1230</name>
</gene>
<evidence type="ECO:0000256" key="8">
    <source>
        <dbReference type="ARBA" id="ARBA00022679"/>
    </source>
</evidence>
<dbReference type="GO" id="GO:0061630">
    <property type="term" value="F:ubiquitin protein ligase activity"/>
    <property type="evidence" value="ECO:0007669"/>
    <property type="project" value="UniProtKB-EC"/>
</dbReference>
<dbReference type="SUPFAM" id="SSF57850">
    <property type="entry name" value="RING/U-box"/>
    <property type="match status" value="1"/>
</dbReference>
<evidence type="ECO:0000256" key="9">
    <source>
        <dbReference type="ARBA" id="ARBA00022692"/>
    </source>
</evidence>
<dbReference type="PROSITE" id="PS50089">
    <property type="entry name" value="ZF_RING_2"/>
    <property type="match status" value="1"/>
</dbReference>
<keyword evidence="24" id="KW-1185">Reference proteome</keyword>
<protein>
    <recommendedName>
        <fullName evidence="5">RING-type E3 ubiquitin transferase</fullName>
        <ecNumber evidence="5">2.3.2.27</ecNumber>
    </recommendedName>
</protein>
<evidence type="ECO:0000256" key="6">
    <source>
        <dbReference type="ARBA" id="ARBA00022448"/>
    </source>
</evidence>
<dbReference type="InterPro" id="IPR025654">
    <property type="entry name" value="PEX2/10"/>
</dbReference>
<evidence type="ECO:0000256" key="12">
    <source>
        <dbReference type="ARBA" id="ARBA00022786"/>
    </source>
</evidence>
<dbReference type="EMBL" id="CAJOBC010001097">
    <property type="protein sequence ID" value="CAF3655241.1"/>
    <property type="molecule type" value="Genomic_DNA"/>
</dbReference>
<dbReference type="Proteomes" id="UP000663829">
    <property type="component" value="Unassembled WGS sequence"/>
</dbReference>
<reference evidence="21" key="1">
    <citation type="submission" date="2021-02" db="EMBL/GenBank/DDBJ databases">
        <authorList>
            <person name="Nowell W R."/>
        </authorList>
    </citation>
    <scope>NUCLEOTIDE SEQUENCE</scope>
</reference>
<keyword evidence="14" id="KW-0653">Protein transport</keyword>
<evidence type="ECO:0000256" key="10">
    <source>
        <dbReference type="ARBA" id="ARBA00022723"/>
    </source>
</evidence>
<evidence type="ECO:0000256" key="15">
    <source>
        <dbReference type="ARBA" id="ARBA00022989"/>
    </source>
</evidence>
<keyword evidence="15" id="KW-1133">Transmembrane helix</keyword>
<dbReference type="PROSITE" id="PS00518">
    <property type="entry name" value="ZF_RING_1"/>
    <property type="match status" value="1"/>
</dbReference>
<evidence type="ECO:0000313" key="22">
    <source>
        <dbReference type="EMBL" id="CAF3514346.1"/>
    </source>
</evidence>
<dbReference type="OrthoDB" id="6270329at2759"/>
<keyword evidence="16" id="KW-0472">Membrane</keyword>
<keyword evidence="9" id="KW-0812">Transmembrane</keyword>
<dbReference type="SMART" id="SM00184">
    <property type="entry name" value="RING"/>
    <property type="match status" value="1"/>
</dbReference>
<dbReference type="Pfam" id="PF13923">
    <property type="entry name" value="zf-C3HC4_2"/>
    <property type="match status" value="1"/>
</dbReference>
<keyword evidence="8" id="KW-0808">Transferase</keyword>
<dbReference type="Proteomes" id="UP000682733">
    <property type="component" value="Unassembled WGS sequence"/>
</dbReference>
<evidence type="ECO:0000313" key="24">
    <source>
        <dbReference type="Proteomes" id="UP000663829"/>
    </source>
</evidence>
<keyword evidence="13" id="KW-0862">Zinc</keyword>
<dbReference type="PANTHER" id="PTHR23350">
    <property type="entry name" value="PEROXISOME ASSEMBLY PROTEIN 10"/>
    <property type="match status" value="1"/>
</dbReference>
<evidence type="ECO:0000313" key="20">
    <source>
        <dbReference type="EMBL" id="CAF0737481.1"/>
    </source>
</evidence>
<organism evidence="21 24">
    <name type="scientific">Didymodactylos carnosus</name>
    <dbReference type="NCBI Taxonomy" id="1234261"/>
    <lineage>
        <taxon>Eukaryota</taxon>
        <taxon>Metazoa</taxon>
        <taxon>Spiralia</taxon>
        <taxon>Gnathifera</taxon>
        <taxon>Rotifera</taxon>
        <taxon>Eurotatoria</taxon>
        <taxon>Bdelloidea</taxon>
        <taxon>Philodinida</taxon>
        <taxon>Philodinidae</taxon>
        <taxon>Didymodactylos</taxon>
    </lineage>
</organism>
<evidence type="ECO:0000313" key="21">
    <source>
        <dbReference type="EMBL" id="CAF0867786.1"/>
    </source>
</evidence>
<dbReference type="PANTHER" id="PTHR23350:SF0">
    <property type="entry name" value="PEROXISOME BIOGENESIS FACTOR 10"/>
    <property type="match status" value="1"/>
</dbReference>
<dbReference type="Proteomes" id="UP000681722">
    <property type="component" value="Unassembled WGS sequence"/>
</dbReference>
<dbReference type="InterPro" id="IPR017907">
    <property type="entry name" value="Znf_RING_CS"/>
</dbReference>
<dbReference type="AlphaFoldDB" id="A0A813XC18"/>
<dbReference type="GO" id="GO:0016558">
    <property type="term" value="P:protein import into peroxisome matrix"/>
    <property type="evidence" value="ECO:0007669"/>
    <property type="project" value="InterPro"/>
</dbReference>
<comment type="caution">
    <text evidence="21">The sequence shown here is derived from an EMBL/GenBank/DDBJ whole genome shotgun (WGS) entry which is preliminary data.</text>
</comment>
<dbReference type="InterPro" id="IPR001841">
    <property type="entry name" value="Znf_RING"/>
</dbReference>
<proteinExistence type="inferred from homology"/>
<dbReference type="InterPro" id="IPR006845">
    <property type="entry name" value="Pex_N"/>
</dbReference>
<comment type="similarity">
    <text evidence="4">Belongs to the pex2/pex10/pex12 family.</text>
</comment>
<dbReference type="GO" id="GO:0005778">
    <property type="term" value="C:peroxisomal membrane"/>
    <property type="evidence" value="ECO:0007669"/>
    <property type="project" value="UniProtKB-SubCell"/>
</dbReference>
<comment type="pathway">
    <text evidence="3">Protein modification; protein ubiquitination.</text>
</comment>
<sequence length="307" mass="36583">MTSTKLRYATQLEIIRSEEKDRYLIQQLSQSLEDLHTKLFGLNHFHIYQPHLNRLSKFLYYLTTTLSNRQTIGEEYICLIQYDPHTKKIPAYSRRLLMILLNLFGNKLFEYLLTNLLIHPLANEYFHPRLSSQTLDYIGKFIISFIDRTHKILFYIYGDYYHLSKLFTRIRYLIYSRTNTNDPIYQTLNRTMKLLTLCLIIQHVIETYNSIQQIALSIIQHRRQLNRQIPLETGIVRDNVEQVETSDEVSSVRCPLCYEYPLNTLSIIECGHLFCWQCIHLWLNDNQSCPICKMNTSPSRIVRLVNY</sequence>
<evidence type="ECO:0000256" key="5">
    <source>
        <dbReference type="ARBA" id="ARBA00012483"/>
    </source>
</evidence>
<evidence type="ECO:0000256" key="13">
    <source>
        <dbReference type="ARBA" id="ARBA00022833"/>
    </source>
</evidence>
<dbReference type="Proteomes" id="UP000677228">
    <property type="component" value="Unassembled WGS sequence"/>
</dbReference>
<dbReference type="EC" id="2.3.2.27" evidence="5"/>
<keyword evidence="10" id="KW-0479">Metal-binding</keyword>
<keyword evidence="17" id="KW-0576">Peroxisome</keyword>
<evidence type="ECO:0000256" key="1">
    <source>
        <dbReference type="ARBA" id="ARBA00000900"/>
    </source>
</evidence>
<dbReference type="EMBL" id="CAJNOK010000216">
    <property type="protein sequence ID" value="CAF0737481.1"/>
    <property type="molecule type" value="Genomic_DNA"/>
</dbReference>
<keyword evidence="11 18" id="KW-0863">Zinc-finger</keyword>
<dbReference type="EMBL" id="CAJNOQ010001097">
    <property type="protein sequence ID" value="CAF0867786.1"/>
    <property type="molecule type" value="Genomic_DNA"/>
</dbReference>
<evidence type="ECO:0000259" key="19">
    <source>
        <dbReference type="PROSITE" id="PS50089"/>
    </source>
</evidence>
<evidence type="ECO:0000256" key="3">
    <source>
        <dbReference type="ARBA" id="ARBA00004906"/>
    </source>
</evidence>
<evidence type="ECO:0000256" key="16">
    <source>
        <dbReference type="ARBA" id="ARBA00023136"/>
    </source>
</evidence>
<evidence type="ECO:0000256" key="7">
    <source>
        <dbReference type="ARBA" id="ARBA00022593"/>
    </source>
</evidence>
<accession>A0A813XC18</accession>
<evidence type="ECO:0000256" key="4">
    <source>
        <dbReference type="ARBA" id="ARBA00008704"/>
    </source>
</evidence>
<dbReference type="InterPro" id="IPR013083">
    <property type="entry name" value="Znf_RING/FYVE/PHD"/>
</dbReference>